<dbReference type="Proteomes" id="UP000594121">
    <property type="component" value="Chromosome"/>
</dbReference>
<evidence type="ECO:0000256" key="3">
    <source>
        <dbReference type="ARBA" id="ARBA00022989"/>
    </source>
</evidence>
<feature type="transmembrane region" description="Helical" evidence="5">
    <location>
        <begin position="147"/>
        <end position="166"/>
    </location>
</feature>
<dbReference type="InParanoid" id="A0A7L9FHY6"/>
<dbReference type="Pfam" id="PF02361">
    <property type="entry name" value="CbiQ"/>
    <property type="match status" value="1"/>
</dbReference>
<dbReference type="EMBL" id="CP062310">
    <property type="protein sequence ID" value="QOJ79410.1"/>
    <property type="molecule type" value="Genomic_DNA"/>
</dbReference>
<evidence type="ECO:0000256" key="1">
    <source>
        <dbReference type="ARBA" id="ARBA00004141"/>
    </source>
</evidence>
<sequence>MFAGLYIERKSLMHSLDPRSKLLWVLLVLVASIATQFNGLKSLPVFLSTILALSLSGLGSGLAVLLIFNSMVFLLVTTLIWAGIYSSQGNILLELGWLRLTDVGLLVALGKFFLIINPILAFVVFFASTKPYLLMWTLEKFKVPHKLALTFVIALSLMPTMVRAAGDVIDAQRARGLALDRGGILDRVRKHIPIIVPLFSKMLSDIWDLSLVLATRGAGYGRKTYIFEPSWKPPDTVFSALSLVFYGVVAAWGLGLIG</sequence>
<comment type="subcellular location">
    <subcellularLocation>
        <location evidence="1">Membrane</location>
        <topology evidence="1">Multi-pass membrane protein</topology>
    </subcellularLocation>
</comment>
<feature type="transmembrane region" description="Helical" evidence="5">
    <location>
        <begin position="237"/>
        <end position="257"/>
    </location>
</feature>
<name>A0A7L9FHY6_9CREN</name>
<evidence type="ECO:0000313" key="6">
    <source>
        <dbReference type="EMBL" id="QOJ79410.1"/>
    </source>
</evidence>
<evidence type="ECO:0000256" key="4">
    <source>
        <dbReference type="ARBA" id="ARBA00023136"/>
    </source>
</evidence>
<feature type="transmembrane region" description="Helical" evidence="5">
    <location>
        <begin position="21"/>
        <end position="39"/>
    </location>
</feature>
<dbReference type="InterPro" id="IPR003339">
    <property type="entry name" value="ABC/ECF_trnsptr_transmembrane"/>
</dbReference>
<dbReference type="PANTHER" id="PTHR33514:SF13">
    <property type="entry name" value="PROTEIN ABCI12, CHLOROPLASTIC"/>
    <property type="match status" value="1"/>
</dbReference>
<keyword evidence="3 5" id="KW-1133">Transmembrane helix</keyword>
<protein>
    <submittedName>
        <fullName evidence="6">Energy-coupling factor transporter transmembrane protein EcfT</fullName>
    </submittedName>
</protein>
<proteinExistence type="predicted"/>
<dbReference type="CDD" id="cd16914">
    <property type="entry name" value="EcfT"/>
    <property type="match status" value="1"/>
</dbReference>
<keyword evidence="4 5" id="KW-0472">Membrane</keyword>
<dbReference type="GO" id="GO:0005886">
    <property type="term" value="C:plasma membrane"/>
    <property type="evidence" value="ECO:0007669"/>
    <property type="project" value="TreeGrafter"/>
</dbReference>
<dbReference type="RefSeq" id="WP_192819382.1">
    <property type="nucleotide sequence ID" value="NZ_CP062310.1"/>
</dbReference>
<keyword evidence="7" id="KW-1185">Reference proteome</keyword>
<dbReference type="PANTHER" id="PTHR33514">
    <property type="entry name" value="PROTEIN ABCI12, CHLOROPLASTIC"/>
    <property type="match status" value="1"/>
</dbReference>
<reference evidence="6 7" key="1">
    <citation type="submission" date="2020-10" db="EMBL/GenBank/DDBJ databases">
        <title>Thermofilum lucidum 3507LT sp. nov. a novel member of Thermofilaceae family isolated from Chile hot spring, and proposal of description order Thermofilales.</title>
        <authorList>
            <person name="Zayulina K.S."/>
            <person name="Elcheninov A.G."/>
            <person name="Toshchakov S.V."/>
            <person name="Kublanov I.V."/>
        </authorList>
    </citation>
    <scope>NUCLEOTIDE SEQUENCE [LARGE SCALE GENOMIC DNA]</scope>
    <source>
        <strain evidence="6 7">3507LT</strain>
    </source>
</reference>
<accession>A0A7L9FHY6</accession>
<keyword evidence="2 5" id="KW-0812">Transmembrane</keyword>
<feature type="transmembrane region" description="Helical" evidence="5">
    <location>
        <begin position="105"/>
        <end position="127"/>
    </location>
</feature>
<dbReference type="GeneID" id="59148792"/>
<feature type="transmembrane region" description="Helical" evidence="5">
    <location>
        <begin position="72"/>
        <end position="93"/>
    </location>
</feature>
<feature type="transmembrane region" description="Helical" evidence="5">
    <location>
        <begin position="45"/>
        <end position="65"/>
    </location>
</feature>
<evidence type="ECO:0000313" key="7">
    <source>
        <dbReference type="Proteomes" id="UP000594121"/>
    </source>
</evidence>
<evidence type="ECO:0000256" key="5">
    <source>
        <dbReference type="SAM" id="Phobius"/>
    </source>
</evidence>
<dbReference type="AlphaFoldDB" id="A0A7L9FHY6"/>
<evidence type="ECO:0000256" key="2">
    <source>
        <dbReference type="ARBA" id="ARBA00022692"/>
    </source>
</evidence>
<gene>
    <name evidence="6" type="ORF">IG193_02810</name>
</gene>
<organism evidence="6 7">
    <name type="scientific">Infirmifilum lucidum</name>
    <dbReference type="NCBI Taxonomy" id="2776706"/>
    <lineage>
        <taxon>Archaea</taxon>
        <taxon>Thermoproteota</taxon>
        <taxon>Thermoprotei</taxon>
        <taxon>Thermofilales</taxon>
        <taxon>Thermofilaceae</taxon>
        <taxon>Infirmifilum</taxon>
    </lineage>
</organism>
<dbReference type="KEGG" id="thel:IG193_02810"/>